<comment type="caution">
    <text evidence="1">The sequence shown here is derived from an EMBL/GenBank/DDBJ whole genome shotgun (WGS) entry which is preliminary data.</text>
</comment>
<proteinExistence type="predicted"/>
<protein>
    <recommendedName>
        <fullName evidence="3">Type II secretory pathway, ATPase PulE/Tfp pilus assembly pathway, ATPase PilB</fullName>
    </recommendedName>
</protein>
<evidence type="ECO:0008006" key="3">
    <source>
        <dbReference type="Google" id="ProtNLM"/>
    </source>
</evidence>
<dbReference type="EMBL" id="AESD01000606">
    <property type="protein sequence ID" value="EHJ11273.1"/>
    <property type="molecule type" value="Genomic_DNA"/>
</dbReference>
<evidence type="ECO:0000313" key="1">
    <source>
        <dbReference type="EMBL" id="EHJ11273.1"/>
    </source>
</evidence>
<dbReference type="SUPFAM" id="SSF160246">
    <property type="entry name" value="EspE N-terminal domain-like"/>
    <property type="match status" value="1"/>
</dbReference>
<dbReference type="GeneID" id="88767469"/>
<dbReference type="AlphaFoldDB" id="G5J965"/>
<dbReference type="PATRIC" id="fig|423471.3.peg.3732"/>
<name>G5J965_CROWT</name>
<dbReference type="InterPro" id="IPR037257">
    <property type="entry name" value="T2SS_E_N_sf"/>
</dbReference>
<dbReference type="Proteomes" id="UP000003477">
    <property type="component" value="Unassembled WGS sequence"/>
</dbReference>
<dbReference type="RefSeq" id="WP_007311956.1">
    <property type="nucleotide sequence ID" value="NZ_AESD01000606.1"/>
</dbReference>
<sequence length="150" mass="17322">MKSNIIISAPHIIVPNNYWTPLLGETLRDAGLITEAQLQTVLGDKQEYKEQKVGEILALRGWLKQETVDFFAEEWTRCLEQGAKYPIGEYLKQAALLNQENIEYILYIQKRLPMKFGKIAVNEGLLKKRTVNFFLENLFCQPSIDTIFLT</sequence>
<evidence type="ECO:0000313" key="2">
    <source>
        <dbReference type="Proteomes" id="UP000003477"/>
    </source>
</evidence>
<accession>G5J965</accession>
<gene>
    <name evidence="1" type="ORF">CWATWH0003_3982</name>
</gene>
<organism evidence="1 2">
    <name type="scientific">Crocosphaera watsonii WH 0003</name>
    <dbReference type="NCBI Taxonomy" id="423471"/>
    <lineage>
        <taxon>Bacteria</taxon>
        <taxon>Bacillati</taxon>
        <taxon>Cyanobacteriota</taxon>
        <taxon>Cyanophyceae</taxon>
        <taxon>Oscillatoriophycideae</taxon>
        <taxon>Chroococcales</taxon>
        <taxon>Aphanothecaceae</taxon>
        <taxon>Crocosphaera</taxon>
    </lineage>
</organism>
<reference evidence="1 2" key="1">
    <citation type="journal article" date="2011" name="Front. Microbiol.">
        <title>Two Strains of Crocosphaera watsonii with Highly Conserved Genomes are Distinguished by Strain-Specific Features.</title>
        <authorList>
            <person name="Bench S.R."/>
            <person name="Ilikchyan I.N."/>
            <person name="Tripp H.J."/>
            <person name="Zehr J.P."/>
        </authorList>
    </citation>
    <scope>NUCLEOTIDE SEQUENCE [LARGE SCALE GENOMIC DNA]</scope>
    <source>
        <strain evidence="1 2">WH 0003</strain>
    </source>
</reference>